<keyword evidence="3" id="KW-1185">Reference proteome</keyword>
<proteinExistence type="predicted"/>
<dbReference type="GO" id="GO:0006364">
    <property type="term" value="P:rRNA processing"/>
    <property type="evidence" value="ECO:0007669"/>
    <property type="project" value="InterPro"/>
</dbReference>
<dbReference type="EMBL" id="UZAM01007006">
    <property type="protein sequence ID" value="VDO95903.1"/>
    <property type="molecule type" value="Genomic_DNA"/>
</dbReference>
<dbReference type="GO" id="GO:0004519">
    <property type="term" value="F:endonuclease activity"/>
    <property type="evidence" value="ECO:0007669"/>
    <property type="project" value="InterPro"/>
</dbReference>
<dbReference type="AlphaFoldDB" id="A0A183IE73"/>
<organism evidence="4">
    <name type="scientific">Soboliphyme baturini</name>
    <dbReference type="NCBI Taxonomy" id="241478"/>
    <lineage>
        <taxon>Eukaryota</taxon>
        <taxon>Metazoa</taxon>
        <taxon>Ecdysozoa</taxon>
        <taxon>Nematoda</taxon>
        <taxon>Enoplea</taxon>
        <taxon>Dorylaimia</taxon>
        <taxon>Dioctophymatida</taxon>
        <taxon>Dioctophymatoidea</taxon>
        <taxon>Soboliphymatidae</taxon>
        <taxon>Soboliphyme</taxon>
    </lineage>
</organism>
<reference evidence="2 3" key="2">
    <citation type="submission" date="2018-11" db="EMBL/GenBank/DDBJ databases">
        <authorList>
            <consortium name="Pathogen Informatics"/>
        </authorList>
    </citation>
    <scope>NUCLEOTIDE SEQUENCE [LARGE SCALE GENOMIC DNA]</scope>
</reference>
<evidence type="ECO:0000256" key="1">
    <source>
        <dbReference type="SAM" id="MobiDB-lite"/>
    </source>
</evidence>
<accession>A0A183IE73</accession>
<evidence type="ECO:0000313" key="4">
    <source>
        <dbReference type="WBParaSite" id="SBAD_0000200701-mRNA-1"/>
    </source>
</evidence>
<dbReference type="WBParaSite" id="SBAD_0000200701-mRNA-1">
    <property type="protein sequence ID" value="SBAD_0000200701-mRNA-1"/>
    <property type="gene ID" value="SBAD_0000200701"/>
</dbReference>
<sequence>MCSNSNVCFLLHVRRFVSFINELNKPRMKIAPAHKTLTKIGVAKWVVSARNLAVHGRMPGLTALRDSFESCWDWILISGSTTSRRKLKLRSLHTWQRLIVTKLRRLLLVNMLTFLNVFLSTFCSQDGMRRWKEIGVVHLHARLFPLMRVLYAKFLIQDLVMMILRKMSRFSLHSPSYSEMMTWMCSWVKLLLSSRYLKHVDGKAVLAVVLADPGSFPEEITNLYQTDMHVLKQAVNMFVGRFPEDYIPPNDLNEGDILNYCSSMPGFSCASSDSTEEESIWQRDGRRIDWSGIPLGLIRNQCPNSLDLRLHAATSTSPSDNPVNGTSPTRSVDSSHDIENITCVSSTSA</sequence>
<feature type="region of interest" description="Disordered" evidence="1">
    <location>
        <begin position="313"/>
        <end position="338"/>
    </location>
</feature>
<dbReference type="Pfam" id="PF04031">
    <property type="entry name" value="Las1"/>
    <property type="match status" value="1"/>
</dbReference>
<dbReference type="Proteomes" id="UP000270296">
    <property type="component" value="Unassembled WGS sequence"/>
</dbReference>
<name>A0A183IE73_9BILA</name>
<protein>
    <submittedName>
        <fullName evidence="4">Rho-GAP domain-containing protein</fullName>
    </submittedName>
</protein>
<evidence type="ECO:0000313" key="2">
    <source>
        <dbReference type="EMBL" id="VDO95903.1"/>
    </source>
</evidence>
<dbReference type="InterPro" id="IPR007174">
    <property type="entry name" value="Las1"/>
</dbReference>
<evidence type="ECO:0000313" key="3">
    <source>
        <dbReference type="Proteomes" id="UP000270296"/>
    </source>
</evidence>
<gene>
    <name evidence="2" type="ORF">SBAD_LOCUS1917</name>
</gene>
<feature type="compositionally biased region" description="Polar residues" evidence="1">
    <location>
        <begin position="313"/>
        <end position="332"/>
    </location>
</feature>
<reference evidence="4" key="1">
    <citation type="submission" date="2016-06" db="UniProtKB">
        <authorList>
            <consortium name="WormBaseParasite"/>
        </authorList>
    </citation>
    <scope>IDENTIFICATION</scope>
</reference>
<dbReference type="GO" id="GO:0090730">
    <property type="term" value="C:Las1 complex"/>
    <property type="evidence" value="ECO:0007669"/>
    <property type="project" value="InterPro"/>
</dbReference>